<feature type="transmembrane region" description="Helical" evidence="1">
    <location>
        <begin position="91"/>
        <end position="112"/>
    </location>
</feature>
<evidence type="ECO:0000256" key="1">
    <source>
        <dbReference type="SAM" id="Phobius"/>
    </source>
</evidence>
<keyword evidence="1" id="KW-0812">Transmembrane</keyword>
<dbReference type="SUPFAM" id="SSF53098">
    <property type="entry name" value="Ribonuclease H-like"/>
    <property type="match status" value="1"/>
</dbReference>
<proteinExistence type="predicted"/>
<evidence type="ECO:0000313" key="3">
    <source>
        <dbReference type="Proteomes" id="UP001162060"/>
    </source>
</evidence>
<keyword evidence="1" id="KW-1133">Transmembrane helix</keyword>
<dbReference type="AlphaFoldDB" id="A0AAV1VE14"/>
<gene>
    <name evidence="2" type="ORF">PM001_LOCUS29123</name>
</gene>
<protein>
    <recommendedName>
        <fullName evidence="4">Transposase</fullName>
    </recommendedName>
</protein>
<dbReference type="EMBL" id="CAKLBY020000305">
    <property type="protein sequence ID" value="CAK7943973.1"/>
    <property type="molecule type" value="Genomic_DNA"/>
</dbReference>
<evidence type="ECO:0008006" key="4">
    <source>
        <dbReference type="Google" id="ProtNLM"/>
    </source>
</evidence>
<reference evidence="2" key="1">
    <citation type="submission" date="2024-01" db="EMBL/GenBank/DDBJ databases">
        <authorList>
            <person name="Webb A."/>
        </authorList>
    </citation>
    <scope>NUCLEOTIDE SEQUENCE</scope>
    <source>
        <strain evidence="2">Pm1</strain>
    </source>
</reference>
<keyword evidence="1" id="KW-0472">Membrane</keyword>
<organism evidence="2 3">
    <name type="scientific">Peronospora matthiolae</name>
    <dbReference type="NCBI Taxonomy" id="2874970"/>
    <lineage>
        <taxon>Eukaryota</taxon>
        <taxon>Sar</taxon>
        <taxon>Stramenopiles</taxon>
        <taxon>Oomycota</taxon>
        <taxon>Peronosporomycetes</taxon>
        <taxon>Peronosporales</taxon>
        <taxon>Peronosporaceae</taxon>
        <taxon>Peronospora</taxon>
    </lineage>
</organism>
<dbReference type="InterPro" id="IPR012337">
    <property type="entry name" value="RNaseH-like_sf"/>
</dbReference>
<name>A0AAV1VE14_9STRA</name>
<evidence type="ECO:0000313" key="2">
    <source>
        <dbReference type="EMBL" id="CAK7943973.1"/>
    </source>
</evidence>
<accession>A0AAV1VE14</accession>
<sequence length="147" mass="16410">MEGKQTCNAQQDSGENAPIDRIGGVICSDLKGPTEDAAAKHFEAFLTHFKKQFDCRIHVYCTDGDGEYANVDLFFKRTGVERQISEARNRAFVFACALLLNFWGDAVLYAVYALNRSPTRLNPKRVSPLKMLTGTALDLRQIIVYGS</sequence>
<comment type="caution">
    <text evidence="2">The sequence shown here is derived from an EMBL/GenBank/DDBJ whole genome shotgun (WGS) entry which is preliminary data.</text>
</comment>
<dbReference type="Proteomes" id="UP001162060">
    <property type="component" value="Unassembled WGS sequence"/>
</dbReference>